<evidence type="ECO:0000313" key="4">
    <source>
        <dbReference type="Proteomes" id="UP000763641"/>
    </source>
</evidence>
<evidence type="ECO:0000256" key="1">
    <source>
        <dbReference type="SAM" id="SignalP"/>
    </source>
</evidence>
<dbReference type="NCBIfam" id="NF035944">
    <property type="entry name" value="PEPxxWA-CTERM"/>
    <property type="match status" value="1"/>
</dbReference>
<keyword evidence="1" id="KW-0732">Signal</keyword>
<protein>
    <submittedName>
        <fullName evidence="3">PEPxxWA-CTERM sorting domain-containing protein</fullName>
    </submittedName>
</protein>
<organism evidence="3 4">
    <name type="scientific">Sphingomonas longa</name>
    <dbReference type="NCBI Taxonomy" id="2778730"/>
    <lineage>
        <taxon>Bacteria</taxon>
        <taxon>Pseudomonadati</taxon>
        <taxon>Pseudomonadota</taxon>
        <taxon>Alphaproteobacteria</taxon>
        <taxon>Sphingomonadales</taxon>
        <taxon>Sphingomonadaceae</taxon>
        <taxon>Sphingomonas</taxon>
    </lineage>
</organism>
<reference evidence="3 4" key="1">
    <citation type="submission" date="2020-12" db="EMBL/GenBank/DDBJ databases">
        <title>Sphingomonas sp.</title>
        <authorList>
            <person name="Kim M.K."/>
        </authorList>
    </citation>
    <scope>NUCLEOTIDE SEQUENCE [LARGE SCALE GENOMIC DNA]</scope>
    <source>
        <strain evidence="3 4">BT552</strain>
    </source>
</reference>
<comment type="caution">
    <text evidence="3">The sequence shown here is derived from an EMBL/GenBank/DDBJ whole genome shotgun (WGS) entry which is preliminary data.</text>
</comment>
<keyword evidence="4" id="KW-1185">Reference proteome</keyword>
<accession>A0ABS2D936</accession>
<dbReference type="NCBIfam" id="TIGR02595">
    <property type="entry name" value="PEP_CTERM"/>
    <property type="match status" value="1"/>
</dbReference>
<dbReference type="RefSeq" id="WP_204199535.1">
    <property type="nucleotide sequence ID" value="NZ_JAFEMC010000004.1"/>
</dbReference>
<dbReference type="InterPro" id="IPR013424">
    <property type="entry name" value="Ice-binding_C"/>
</dbReference>
<feature type="signal peptide" evidence="1">
    <location>
        <begin position="1"/>
        <end position="25"/>
    </location>
</feature>
<proteinExistence type="predicted"/>
<evidence type="ECO:0000259" key="2">
    <source>
        <dbReference type="Pfam" id="PF07589"/>
    </source>
</evidence>
<dbReference type="Proteomes" id="UP000763641">
    <property type="component" value="Unassembled WGS sequence"/>
</dbReference>
<evidence type="ECO:0000313" key="3">
    <source>
        <dbReference type="EMBL" id="MBM6577427.1"/>
    </source>
</evidence>
<sequence>MKHFARAAVRAAFIATTALSVPAFAGEVKVLPTDTAWRNLPGELRENATAGITDTAPRSGNGSLELTGPRTRFAIGNIYPNAQTTPLIALDQVTGLTFDWRIAGDSVNPYNPDYTPALRLHIWDAGAGVRREIIWEGAYNGAYGPQTVPDTWYSSTLADSFYVGAGNENNGRTVADWAQRYAAGSFVAAISVGSGGGAGAYHAFADNVTLYTVGGSTTYNFEVAGAVPEPATWGMMIVGIGAVGGAARVRRPKATIAIA</sequence>
<name>A0ABS2D936_9SPHN</name>
<dbReference type="Pfam" id="PF07589">
    <property type="entry name" value="PEP-CTERM"/>
    <property type="match status" value="1"/>
</dbReference>
<feature type="chain" id="PRO_5045048283" evidence="1">
    <location>
        <begin position="26"/>
        <end position="259"/>
    </location>
</feature>
<dbReference type="EMBL" id="JAFEMC010000004">
    <property type="protein sequence ID" value="MBM6577427.1"/>
    <property type="molecule type" value="Genomic_DNA"/>
</dbReference>
<gene>
    <name evidence="3" type="ORF">ILT43_13680</name>
</gene>
<feature type="domain" description="Ice-binding protein C-terminal" evidence="2">
    <location>
        <begin position="226"/>
        <end position="251"/>
    </location>
</feature>